<organism evidence="3 4">
    <name type="scientific">Meloidogyne enterolobii</name>
    <name type="common">Root-knot nematode worm</name>
    <name type="synonym">Meloidogyne mayaguensis</name>
    <dbReference type="NCBI Taxonomy" id="390850"/>
    <lineage>
        <taxon>Eukaryota</taxon>
        <taxon>Metazoa</taxon>
        <taxon>Ecdysozoa</taxon>
        <taxon>Nematoda</taxon>
        <taxon>Chromadorea</taxon>
        <taxon>Rhabditida</taxon>
        <taxon>Tylenchina</taxon>
        <taxon>Tylenchomorpha</taxon>
        <taxon>Tylenchoidea</taxon>
        <taxon>Meloidogynidae</taxon>
        <taxon>Meloidogyninae</taxon>
        <taxon>Meloidogyne</taxon>
    </lineage>
</organism>
<dbReference type="Proteomes" id="UP000580250">
    <property type="component" value="Unassembled WGS sequence"/>
</dbReference>
<evidence type="ECO:0000313" key="3">
    <source>
        <dbReference type="EMBL" id="CAD2161126.1"/>
    </source>
</evidence>
<evidence type="ECO:0000313" key="4">
    <source>
        <dbReference type="Proteomes" id="UP000580250"/>
    </source>
</evidence>
<dbReference type="InterPro" id="IPR014044">
    <property type="entry name" value="CAP_dom"/>
</dbReference>
<dbReference type="OrthoDB" id="5874910at2759"/>
<reference evidence="3 4" key="1">
    <citation type="submission" date="2020-08" db="EMBL/GenBank/DDBJ databases">
        <authorList>
            <person name="Koutsovoulos G."/>
            <person name="Danchin GJ E."/>
        </authorList>
    </citation>
    <scope>NUCLEOTIDE SEQUENCE [LARGE SCALE GENOMIC DNA]</scope>
</reference>
<name>A0A6V7ULT6_MELEN</name>
<dbReference type="CDD" id="cd05380">
    <property type="entry name" value="CAP_euk"/>
    <property type="match status" value="1"/>
</dbReference>
<gene>
    <name evidence="3" type="ORF">MENT_LOCUS14650</name>
</gene>
<keyword evidence="1" id="KW-0732">Signal</keyword>
<feature type="domain" description="SCP" evidence="2">
    <location>
        <begin position="29"/>
        <end position="252"/>
    </location>
</feature>
<evidence type="ECO:0000259" key="2">
    <source>
        <dbReference type="SMART" id="SM00198"/>
    </source>
</evidence>
<feature type="chain" id="PRO_5027661383" description="SCP domain-containing protein" evidence="1">
    <location>
        <begin position="21"/>
        <end position="294"/>
    </location>
</feature>
<dbReference type="EMBL" id="CAJEWN010000083">
    <property type="protein sequence ID" value="CAD2161126.1"/>
    <property type="molecule type" value="Genomic_DNA"/>
</dbReference>
<dbReference type="SMART" id="SM00198">
    <property type="entry name" value="SCP"/>
    <property type="match status" value="1"/>
</dbReference>
<dbReference type="Pfam" id="PF00188">
    <property type="entry name" value="CAP"/>
    <property type="match status" value="1"/>
</dbReference>
<dbReference type="Gene3D" id="3.40.33.10">
    <property type="entry name" value="CAP"/>
    <property type="match status" value="1"/>
</dbReference>
<dbReference type="InterPro" id="IPR001283">
    <property type="entry name" value="CRISP-related"/>
</dbReference>
<protein>
    <recommendedName>
        <fullName evidence="2">SCP domain-containing protein</fullName>
    </recommendedName>
</protein>
<feature type="signal peptide" evidence="1">
    <location>
        <begin position="1"/>
        <end position="20"/>
    </location>
</feature>
<dbReference type="SUPFAM" id="SSF55797">
    <property type="entry name" value="PR-1-like"/>
    <property type="match status" value="1"/>
</dbReference>
<evidence type="ECO:0000256" key="1">
    <source>
        <dbReference type="SAM" id="SignalP"/>
    </source>
</evidence>
<proteinExistence type="predicted"/>
<dbReference type="AlphaFoldDB" id="A0A6V7ULT6"/>
<sequence length="294" mass="33277">MIFNLIFLFLLVSDLKTVLTEDEECMNDEARLAVLHAHNKFRAKLACGEVTDASNKTLPGGIFHKFVSFLEFIELFLSHAHFFRNIRFLSDLVFLAFSSLIMFLSDRKSFTKMSFIETKFGVSMLIIYNVTMEKLSQNTANCCEMKHSNDTLYGENLYSSSYKMNITDALIAAVDMWFAEKDVCEIAVNNLKATDAVWDGCGHTVPMMQWQSTQISCGFQICGEQAWCKDEYKCKTTTLVSCNYYNPAYDGNIAIYNPGNKCTCNTDCKLYENSTCDVDSGLCKAPLHPKLAKN</sequence>
<comment type="caution">
    <text evidence="3">The sequence shown here is derived from an EMBL/GenBank/DDBJ whole genome shotgun (WGS) entry which is preliminary data.</text>
</comment>
<dbReference type="PANTHER" id="PTHR10334">
    <property type="entry name" value="CYSTEINE-RICH SECRETORY PROTEIN-RELATED"/>
    <property type="match status" value="1"/>
</dbReference>
<accession>A0A6V7ULT6</accession>
<dbReference type="InterPro" id="IPR035940">
    <property type="entry name" value="CAP_sf"/>
</dbReference>